<feature type="short sequence motif" description="DGA/G" evidence="4">
    <location>
        <begin position="197"/>
        <end position="199"/>
    </location>
</feature>
<organism evidence="6 7">
    <name type="scientific">Aerophobetes bacterium</name>
    <dbReference type="NCBI Taxonomy" id="2030807"/>
    <lineage>
        <taxon>Bacteria</taxon>
        <taxon>Candidatus Aerophobota</taxon>
    </lineage>
</organism>
<name>A0A2A4X2W8_UNCAE</name>
<evidence type="ECO:0000313" key="6">
    <source>
        <dbReference type="EMBL" id="PCI76943.1"/>
    </source>
</evidence>
<evidence type="ECO:0000259" key="5">
    <source>
        <dbReference type="PROSITE" id="PS51635"/>
    </source>
</evidence>
<evidence type="ECO:0000256" key="1">
    <source>
        <dbReference type="ARBA" id="ARBA00022801"/>
    </source>
</evidence>
<feature type="short sequence motif" description="GXGXXG" evidence="4">
    <location>
        <begin position="54"/>
        <end position="59"/>
    </location>
</feature>
<dbReference type="PANTHER" id="PTHR14226:SF29">
    <property type="entry name" value="NEUROPATHY TARGET ESTERASE SWS"/>
    <property type="match status" value="1"/>
</dbReference>
<dbReference type="Gene3D" id="3.40.1090.10">
    <property type="entry name" value="Cytosolic phospholipase A2 catalytic domain"/>
    <property type="match status" value="1"/>
</dbReference>
<dbReference type="PROSITE" id="PS51635">
    <property type="entry name" value="PNPLA"/>
    <property type="match status" value="1"/>
</dbReference>
<evidence type="ECO:0000256" key="3">
    <source>
        <dbReference type="ARBA" id="ARBA00023098"/>
    </source>
</evidence>
<dbReference type="InterPro" id="IPR050301">
    <property type="entry name" value="NTE"/>
</dbReference>
<gene>
    <name evidence="6" type="ORF">COB21_03700</name>
</gene>
<feature type="domain" description="PNPLA" evidence="5">
    <location>
        <begin position="50"/>
        <end position="210"/>
    </location>
</feature>
<feature type="active site" description="Nucleophile" evidence="4">
    <location>
        <position position="83"/>
    </location>
</feature>
<protein>
    <recommendedName>
        <fullName evidence="5">PNPLA domain-containing protein</fullName>
    </recommendedName>
</protein>
<dbReference type="PANTHER" id="PTHR14226">
    <property type="entry name" value="NEUROPATHY TARGET ESTERASE/SWISS CHEESE D.MELANOGASTER"/>
    <property type="match status" value="1"/>
</dbReference>
<comment type="caution">
    <text evidence="6">The sequence shown here is derived from an EMBL/GenBank/DDBJ whole genome shotgun (WGS) entry which is preliminary data.</text>
</comment>
<evidence type="ECO:0000256" key="4">
    <source>
        <dbReference type="PROSITE-ProRule" id="PRU01161"/>
    </source>
</evidence>
<sequence length="312" mass="34220">MVLFKKSKSLVFLFLTLMLSALSLYSGETKGLVEILKKKKNEGKRPRIALVCGGGGAKGIAHVGVLRELERAGIHPDLIVGCSSGALIGALYAADPNINKLENLLIKVKCSEFFDFSFLSPRFGFMKANQMKRFLKLHMQHDDFAKLKIPLIITATDLISGETIEMSEGGVINALLASSAVPLIFKPVKYQGRLLVDGGVSNPIPVDVAKKHGAQIIIAVDVSAQLSTYGASHLFGIAKRSLEICYRELADRVVKDADVVIRMEFKDIGMFSHKKNFQIYDQGRKMTRKALPSIRKCIAETMSDHSQSPNGN</sequence>
<keyword evidence="3 4" id="KW-0443">Lipid metabolism</keyword>
<dbReference type="InterPro" id="IPR016035">
    <property type="entry name" value="Acyl_Trfase/lysoPLipase"/>
</dbReference>
<dbReference type="Proteomes" id="UP000218775">
    <property type="component" value="Unassembled WGS sequence"/>
</dbReference>
<dbReference type="GO" id="GO:0016042">
    <property type="term" value="P:lipid catabolic process"/>
    <property type="evidence" value="ECO:0007669"/>
    <property type="project" value="UniProtKB-UniRule"/>
</dbReference>
<reference evidence="7" key="1">
    <citation type="submission" date="2017-08" db="EMBL/GenBank/DDBJ databases">
        <title>A dynamic microbial community with high functional redundancy inhabits the cold, oxic subseafloor aquifer.</title>
        <authorList>
            <person name="Tully B.J."/>
            <person name="Wheat C.G."/>
            <person name="Glazer B.T."/>
            <person name="Huber J.A."/>
        </authorList>
    </citation>
    <scope>NUCLEOTIDE SEQUENCE [LARGE SCALE GENOMIC DNA]</scope>
</reference>
<dbReference type="Pfam" id="PF01734">
    <property type="entry name" value="Patatin"/>
    <property type="match status" value="1"/>
</dbReference>
<dbReference type="SUPFAM" id="SSF52151">
    <property type="entry name" value="FabD/lysophospholipase-like"/>
    <property type="match status" value="1"/>
</dbReference>
<accession>A0A2A4X2W8</accession>
<dbReference type="EMBL" id="NVUK01000022">
    <property type="protein sequence ID" value="PCI76943.1"/>
    <property type="molecule type" value="Genomic_DNA"/>
</dbReference>
<dbReference type="AlphaFoldDB" id="A0A2A4X2W8"/>
<evidence type="ECO:0000256" key="2">
    <source>
        <dbReference type="ARBA" id="ARBA00022963"/>
    </source>
</evidence>
<feature type="active site" description="Proton acceptor" evidence="4">
    <location>
        <position position="197"/>
    </location>
</feature>
<feature type="short sequence motif" description="GXSXG" evidence="4">
    <location>
        <begin position="81"/>
        <end position="85"/>
    </location>
</feature>
<keyword evidence="1 4" id="KW-0378">Hydrolase</keyword>
<keyword evidence="2 4" id="KW-0442">Lipid degradation</keyword>
<evidence type="ECO:0000313" key="7">
    <source>
        <dbReference type="Proteomes" id="UP000218775"/>
    </source>
</evidence>
<dbReference type="GO" id="GO:0016787">
    <property type="term" value="F:hydrolase activity"/>
    <property type="evidence" value="ECO:0007669"/>
    <property type="project" value="UniProtKB-UniRule"/>
</dbReference>
<proteinExistence type="predicted"/>
<dbReference type="InterPro" id="IPR002641">
    <property type="entry name" value="PNPLA_dom"/>
</dbReference>